<dbReference type="OrthoDB" id="144708at2157"/>
<gene>
    <name evidence="4" type="ORF">C450_19461</name>
</gene>
<protein>
    <submittedName>
        <fullName evidence="4">Nonhistone chromosomal protein</fullName>
    </submittedName>
</protein>
<dbReference type="Pfam" id="PF05854">
    <property type="entry name" value="MC1"/>
    <property type="match status" value="1"/>
</dbReference>
<keyword evidence="2" id="KW-0238">DNA-binding</keyword>
<dbReference type="AlphaFoldDB" id="M0MSP3"/>
<evidence type="ECO:0000313" key="4">
    <source>
        <dbReference type="EMBL" id="EMA48621.1"/>
    </source>
</evidence>
<dbReference type="Proteomes" id="UP000011625">
    <property type="component" value="Unassembled WGS sequence"/>
</dbReference>
<dbReference type="STRING" id="1227456.C450_19461"/>
<dbReference type="RefSeq" id="WP_005046361.1">
    <property type="nucleotide sequence ID" value="NZ_AOME01000088.1"/>
</dbReference>
<comment type="caution">
    <text evidence="4">The sequence shown here is derived from an EMBL/GenBank/DDBJ whole genome shotgun (WGS) entry which is preliminary data.</text>
</comment>
<dbReference type="GO" id="GO:0042262">
    <property type="term" value="P:DNA protection"/>
    <property type="evidence" value="ECO:0007669"/>
    <property type="project" value="InterPro"/>
</dbReference>
<organism evidence="4 5">
    <name type="scientific">Halococcus salifodinae DSM 8989</name>
    <dbReference type="NCBI Taxonomy" id="1227456"/>
    <lineage>
        <taxon>Archaea</taxon>
        <taxon>Methanobacteriati</taxon>
        <taxon>Methanobacteriota</taxon>
        <taxon>Stenosarchaea group</taxon>
        <taxon>Halobacteria</taxon>
        <taxon>Halobacteriales</taxon>
        <taxon>Halococcaceae</taxon>
        <taxon>Halococcus</taxon>
    </lineage>
</organism>
<dbReference type="EMBL" id="AOME01000088">
    <property type="protein sequence ID" value="EMA48621.1"/>
    <property type="molecule type" value="Genomic_DNA"/>
</dbReference>
<dbReference type="InterPro" id="IPR008674">
    <property type="entry name" value="MC1"/>
</dbReference>
<dbReference type="PATRIC" id="fig|1227456.3.peg.3947"/>
<accession>M0MSP3</accession>
<sequence length="104" mass="12113">MTRETDDKRNFALREKSGEETSVFTGKMPRQAALKAARKLDPSDSEDAAPREEFRLRERGTHKLHIYEGWAWREDAPDDSPEWMPETVTEANVSKQEIEHLEEL</sequence>
<feature type="compositionally biased region" description="Basic and acidic residues" evidence="3">
    <location>
        <begin position="38"/>
        <end position="52"/>
    </location>
</feature>
<feature type="region of interest" description="Disordered" evidence="3">
    <location>
        <begin position="33"/>
        <end position="52"/>
    </location>
</feature>
<feature type="compositionally biased region" description="Basic and acidic residues" evidence="3">
    <location>
        <begin position="1"/>
        <end position="19"/>
    </location>
</feature>
<evidence type="ECO:0000256" key="2">
    <source>
        <dbReference type="ARBA" id="ARBA00023125"/>
    </source>
</evidence>
<feature type="region of interest" description="Disordered" evidence="3">
    <location>
        <begin position="1"/>
        <end position="27"/>
    </location>
</feature>
<comment type="function">
    <text evidence="1">Protects DNA against thermal denaturation and modulates transcription.</text>
</comment>
<keyword evidence="5" id="KW-1185">Reference proteome</keyword>
<evidence type="ECO:0000313" key="5">
    <source>
        <dbReference type="Proteomes" id="UP000011625"/>
    </source>
</evidence>
<evidence type="ECO:0000256" key="3">
    <source>
        <dbReference type="SAM" id="MobiDB-lite"/>
    </source>
</evidence>
<dbReference type="SUPFAM" id="SSF102875">
    <property type="entry name" value="Chromosomal protein MC1"/>
    <property type="match status" value="1"/>
</dbReference>
<evidence type="ECO:0000256" key="1">
    <source>
        <dbReference type="ARBA" id="ARBA00002562"/>
    </source>
</evidence>
<dbReference type="InterPro" id="IPR036620">
    <property type="entry name" value="MC1_sf"/>
</dbReference>
<dbReference type="Gene3D" id="3.10.470.10">
    <property type="entry name" value="Chromosomal protein MC1"/>
    <property type="match status" value="1"/>
</dbReference>
<proteinExistence type="predicted"/>
<reference evidence="4 5" key="1">
    <citation type="journal article" date="2014" name="PLoS Genet.">
        <title>Phylogenetically driven sequencing of extremely halophilic archaea reveals strategies for static and dynamic osmo-response.</title>
        <authorList>
            <person name="Becker E.A."/>
            <person name="Seitzer P.M."/>
            <person name="Tritt A."/>
            <person name="Larsen D."/>
            <person name="Krusor M."/>
            <person name="Yao A.I."/>
            <person name="Wu D."/>
            <person name="Madern D."/>
            <person name="Eisen J.A."/>
            <person name="Darling A.E."/>
            <person name="Facciotti M.T."/>
        </authorList>
    </citation>
    <scope>NUCLEOTIDE SEQUENCE [LARGE SCALE GENOMIC DNA]</scope>
    <source>
        <strain evidence="4 5">DSM 8989</strain>
    </source>
</reference>
<name>M0MSP3_9EURY</name>